<feature type="transmembrane region" description="Helical" evidence="8">
    <location>
        <begin position="47"/>
        <end position="63"/>
    </location>
</feature>
<name>A0A7W9ZFX9_NOVIT</name>
<evidence type="ECO:0000313" key="10">
    <source>
        <dbReference type="Proteomes" id="UP000544872"/>
    </source>
</evidence>
<dbReference type="GO" id="GO:0022857">
    <property type="term" value="F:transmembrane transporter activity"/>
    <property type="evidence" value="ECO:0007669"/>
    <property type="project" value="InterPro"/>
</dbReference>
<keyword evidence="2" id="KW-0813">Transport</keyword>
<feature type="transmembrane region" description="Helical" evidence="8">
    <location>
        <begin position="265"/>
        <end position="285"/>
    </location>
</feature>
<dbReference type="RefSeq" id="WP_184261508.1">
    <property type="nucleotide sequence ID" value="NZ_JACIIX010000002.1"/>
</dbReference>
<dbReference type="InterPro" id="IPR001851">
    <property type="entry name" value="ABC_transp_permease"/>
</dbReference>
<reference evidence="9 10" key="1">
    <citation type="submission" date="2020-08" db="EMBL/GenBank/DDBJ databases">
        <title>Genomic Encyclopedia of Type Strains, Phase IV (KMG-IV): sequencing the most valuable type-strain genomes for metagenomic binning, comparative biology and taxonomic classification.</title>
        <authorList>
            <person name="Goeker M."/>
        </authorList>
    </citation>
    <scope>NUCLEOTIDE SEQUENCE [LARGE SCALE GENOMIC DNA]</scope>
    <source>
        <strain evidence="9 10">DSM 11590</strain>
    </source>
</reference>
<feature type="transmembrane region" description="Helical" evidence="8">
    <location>
        <begin position="94"/>
        <end position="115"/>
    </location>
</feature>
<dbReference type="EMBL" id="JACIIX010000002">
    <property type="protein sequence ID" value="MBB6209319.1"/>
    <property type="molecule type" value="Genomic_DNA"/>
</dbReference>
<keyword evidence="3" id="KW-1003">Cell membrane</keyword>
<evidence type="ECO:0000256" key="1">
    <source>
        <dbReference type="ARBA" id="ARBA00004651"/>
    </source>
</evidence>
<evidence type="ECO:0000256" key="3">
    <source>
        <dbReference type="ARBA" id="ARBA00022475"/>
    </source>
</evidence>
<sequence length="313" mass="31064">MSDPISLRGMIPHLALPLALAVMLTGFSAVEPRSLSAGNLLNVLEQSSYLIVFTLAQTVVLLTRGFDLSVGMAASAVSVAAALAAVSAGPAAGLAVALLLAGAVGLLNGTVVALLRVNPFVATLGMLNICLGLASTLSGGRPVTGVPEGLTTLFYSGTVLGIPAPVLIAALCSLGLALLLHRTVFGRSLYLTGGNPRAAEVAGVRVRATLIGAYTLCALLAGLGAVMLTARTGSGEPSLGGSLTLESIAAAVIGGVSLRGGSGGVTGAVLGAVFVTALSNGMNLTRVDGNVQMIVLGVVVVAAVALDRFRDSR</sequence>
<keyword evidence="5 8" id="KW-0812">Transmembrane</keyword>
<protein>
    <submittedName>
        <fullName evidence="9">Ribose transport system permease protein</fullName>
    </submittedName>
</protein>
<dbReference type="PANTHER" id="PTHR32196">
    <property type="entry name" value="ABC TRANSPORTER PERMEASE PROTEIN YPHD-RELATED-RELATED"/>
    <property type="match status" value="1"/>
</dbReference>
<keyword evidence="7 8" id="KW-0472">Membrane</keyword>
<keyword evidence="10" id="KW-1185">Reference proteome</keyword>
<dbReference type="AlphaFoldDB" id="A0A7W9ZFX9"/>
<dbReference type="CDD" id="cd06579">
    <property type="entry name" value="TM_PBP1_transp_AraH_like"/>
    <property type="match status" value="1"/>
</dbReference>
<keyword evidence="4" id="KW-0997">Cell inner membrane</keyword>
<proteinExistence type="predicted"/>
<evidence type="ECO:0000256" key="8">
    <source>
        <dbReference type="SAM" id="Phobius"/>
    </source>
</evidence>
<dbReference type="Pfam" id="PF02653">
    <property type="entry name" value="BPD_transp_2"/>
    <property type="match status" value="1"/>
</dbReference>
<feature type="transmembrane region" description="Helical" evidence="8">
    <location>
        <begin position="160"/>
        <end position="180"/>
    </location>
</feature>
<comment type="caution">
    <text evidence="9">The sequence shown here is derived from an EMBL/GenBank/DDBJ whole genome shotgun (WGS) entry which is preliminary data.</text>
</comment>
<feature type="transmembrane region" description="Helical" evidence="8">
    <location>
        <begin position="120"/>
        <end position="140"/>
    </location>
</feature>
<comment type="subcellular location">
    <subcellularLocation>
        <location evidence="1">Cell membrane</location>
        <topology evidence="1">Multi-pass membrane protein</topology>
    </subcellularLocation>
</comment>
<evidence type="ECO:0000256" key="2">
    <source>
        <dbReference type="ARBA" id="ARBA00022448"/>
    </source>
</evidence>
<feature type="transmembrane region" description="Helical" evidence="8">
    <location>
        <begin position="291"/>
        <end position="309"/>
    </location>
</feature>
<evidence type="ECO:0000256" key="7">
    <source>
        <dbReference type="ARBA" id="ARBA00023136"/>
    </source>
</evidence>
<dbReference type="Proteomes" id="UP000544872">
    <property type="component" value="Unassembled WGS sequence"/>
</dbReference>
<evidence type="ECO:0000256" key="4">
    <source>
        <dbReference type="ARBA" id="ARBA00022519"/>
    </source>
</evidence>
<organism evidence="9 10">
    <name type="scientific">Novispirillum itersonii</name>
    <name type="common">Aquaspirillum itersonii</name>
    <dbReference type="NCBI Taxonomy" id="189"/>
    <lineage>
        <taxon>Bacteria</taxon>
        <taxon>Pseudomonadati</taxon>
        <taxon>Pseudomonadota</taxon>
        <taxon>Alphaproteobacteria</taxon>
        <taxon>Rhodospirillales</taxon>
        <taxon>Novispirillaceae</taxon>
        <taxon>Novispirillum</taxon>
    </lineage>
</organism>
<evidence type="ECO:0000256" key="6">
    <source>
        <dbReference type="ARBA" id="ARBA00022989"/>
    </source>
</evidence>
<dbReference type="PANTHER" id="PTHR32196:SF21">
    <property type="entry name" value="ABC TRANSPORTER PERMEASE PROTEIN YPHD-RELATED"/>
    <property type="match status" value="1"/>
</dbReference>
<feature type="transmembrane region" description="Helical" evidence="8">
    <location>
        <begin position="206"/>
        <end position="227"/>
    </location>
</feature>
<keyword evidence="6 8" id="KW-1133">Transmembrane helix</keyword>
<gene>
    <name evidence="9" type="ORF">FHS48_000721</name>
</gene>
<evidence type="ECO:0000313" key="9">
    <source>
        <dbReference type="EMBL" id="MBB6209319.1"/>
    </source>
</evidence>
<accession>A0A7W9ZFX9</accession>
<dbReference type="GO" id="GO:0005886">
    <property type="term" value="C:plasma membrane"/>
    <property type="evidence" value="ECO:0007669"/>
    <property type="project" value="UniProtKB-SubCell"/>
</dbReference>
<evidence type="ECO:0000256" key="5">
    <source>
        <dbReference type="ARBA" id="ARBA00022692"/>
    </source>
</evidence>